<dbReference type="EMBL" id="LR822030">
    <property type="protein sequence ID" value="CAD0157147.1"/>
    <property type="molecule type" value="Genomic_DNA"/>
</dbReference>
<evidence type="ECO:0000313" key="4">
    <source>
        <dbReference type="Proteomes" id="UP000509120"/>
    </source>
</evidence>
<evidence type="ECO:0000313" key="3">
    <source>
        <dbReference type="EMBL" id="CAD0157147.1"/>
    </source>
</evidence>
<dbReference type="Proteomes" id="UP000509791">
    <property type="component" value="Chromosome"/>
</dbReference>
<dbReference type="AlphaFoldDB" id="A0A7U7GZF7"/>
<evidence type="ECO:0000313" key="5">
    <source>
        <dbReference type="Proteomes" id="UP000509791"/>
    </source>
</evidence>
<gene>
    <name evidence="1" type="ORF">STHERMO_1785</name>
    <name evidence="3" type="ORF">STHERMO_1816</name>
    <name evidence="2" type="ORF">STHERMO_1824</name>
</gene>
<name>A0A7U7GZF7_STRTR</name>
<reference evidence="4 5" key="1">
    <citation type="submission" date="2020-06" db="EMBL/GenBank/DDBJ databases">
        <authorList>
            <person name="Chuat V."/>
        </authorList>
    </citation>
    <scope>NUCLEOTIDE SEQUENCE [LARGE SCALE GENOMIC DNA]</scope>
    <source>
        <strain evidence="3">STH_CIRM_1046</strain>
        <strain evidence="1">STH_CIRM_336</strain>
        <strain evidence="2">STH_CIRM_998</strain>
    </source>
</reference>
<evidence type="ECO:0000313" key="2">
    <source>
        <dbReference type="EMBL" id="CAD0153105.1"/>
    </source>
</evidence>
<accession>A0A7U7GZF7</accession>
<sequence>MQLYYNGFIPFCVYTTYFTLPQRLQVPRDRVFQMYYLFALSF</sequence>
<protein>
    <submittedName>
        <fullName evidence="2">Uncharacterized protein</fullName>
    </submittedName>
</protein>
<proteinExistence type="predicted"/>
<evidence type="ECO:0000313" key="1">
    <source>
        <dbReference type="EMBL" id="CAD0139078.1"/>
    </source>
</evidence>
<organism evidence="2 5">
    <name type="scientific">Streptococcus thermophilus</name>
    <dbReference type="NCBI Taxonomy" id="1308"/>
    <lineage>
        <taxon>Bacteria</taxon>
        <taxon>Bacillati</taxon>
        <taxon>Bacillota</taxon>
        <taxon>Bacilli</taxon>
        <taxon>Lactobacillales</taxon>
        <taxon>Streptococcaceae</taxon>
        <taxon>Streptococcus</taxon>
    </lineage>
</organism>
<dbReference type="EMBL" id="LR822027">
    <property type="protein sequence ID" value="CAD0153105.1"/>
    <property type="molecule type" value="Genomic_DNA"/>
</dbReference>
<dbReference type="Proteomes" id="UP000509120">
    <property type="component" value="Chromosome"/>
</dbReference>
<dbReference type="Proteomes" id="UP000509833">
    <property type="component" value="Chromosome"/>
</dbReference>
<dbReference type="EMBL" id="LR822017">
    <property type="protein sequence ID" value="CAD0139078.1"/>
    <property type="molecule type" value="Genomic_DNA"/>
</dbReference>